<keyword evidence="3" id="KW-1185">Reference proteome</keyword>
<dbReference type="Proteomes" id="UP000019484">
    <property type="component" value="Unassembled WGS sequence"/>
</dbReference>
<comment type="caution">
    <text evidence="2">The sequence shown here is derived from an EMBL/GenBank/DDBJ whole genome shotgun (WGS) entry which is preliminary data.</text>
</comment>
<evidence type="ECO:0000256" key="1">
    <source>
        <dbReference type="SAM" id="MobiDB-lite"/>
    </source>
</evidence>
<dbReference type="GeneID" id="19159609"/>
<accession>W9YZT2</accession>
<dbReference type="RefSeq" id="XP_007723810.1">
    <property type="nucleotide sequence ID" value="XM_007725620.1"/>
</dbReference>
<feature type="region of interest" description="Disordered" evidence="1">
    <location>
        <begin position="16"/>
        <end position="56"/>
    </location>
</feature>
<dbReference type="HOGENOM" id="CLU_041444_0_0_1"/>
<dbReference type="eggNOG" id="ENOG502RVVV">
    <property type="taxonomic scope" value="Eukaryota"/>
</dbReference>
<reference evidence="2 3" key="1">
    <citation type="submission" date="2013-03" db="EMBL/GenBank/DDBJ databases">
        <title>The Genome Sequence of Capronia coronata CBS 617.96.</title>
        <authorList>
            <consortium name="The Broad Institute Genomics Platform"/>
            <person name="Cuomo C."/>
            <person name="de Hoog S."/>
            <person name="Gorbushina A."/>
            <person name="Walker B."/>
            <person name="Young S.K."/>
            <person name="Zeng Q."/>
            <person name="Gargeya S."/>
            <person name="Fitzgerald M."/>
            <person name="Haas B."/>
            <person name="Abouelleil A."/>
            <person name="Allen A.W."/>
            <person name="Alvarado L."/>
            <person name="Arachchi H.M."/>
            <person name="Berlin A.M."/>
            <person name="Chapman S.B."/>
            <person name="Gainer-Dewar J."/>
            <person name="Goldberg J."/>
            <person name="Griggs A."/>
            <person name="Gujja S."/>
            <person name="Hansen M."/>
            <person name="Howarth C."/>
            <person name="Imamovic A."/>
            <person name="Ireland A."/>
            <person name="Larimer J."/>
            <person name="McCowan C."/>
            <person name="Murphy C."/>
            <person name="Pearson M."/>
            <person name="Poon T.W."/>
            <person name="Priest M."/>
            <person name="Roberts A."/>
            <person name="Saif S."/>
            <person name="Shea T."/>
            <person name="Sisk P."/>
            <person name="Sykes S."/>
            <person name="Wortman J."/>
            <person name="Nusbaum C."/>
            <person name="Birren B."/>
        </authorList>
    </citation>
    <scope>NUCLEOTIDE SEQUENCE [LARGE SCALE GENOMIC DNA]</scope>
    <source>
        <strain evidence="2 3">CBS 617.96</strain>
    </source>
</reference>
<evidence type="ECO:0000313" key="2">
    <source>
        <dbReference type="EMBL" id="EXJ87804.1"/>
    </source>
</evidence>
<dbReference type="EMBL" id="AMWN01000004">
    <property type="protein sequence ID" value="EXJ87804.1"/>
    <property type="molecule type" value="Genomic_DNA"/>
</dbReference>
<organism evidence="2 3">
    <name type="scientific">Capronia coronata CBS 617.96</name>
    <dbReference type="NCBI Taxonomy" id="1182541"/>
    <lineage>
        <taxon>Eukaryota</taxon>
        <taxon>Fungi</taxon>
        <taxon>Dikarya</taxon>
        <taxon>Ascomycota</taxon>
        <taxon>Pezizomycotina</taxon>
        <taxon>Eurotiomycetes</taxon>
        <taxon>Chaetothyriomycetidae</taxon>
        <taxon>Chaetothyriales</taxon>
        <taxon>Herpotrichiellaceae</taxon>
        <taxon>Capronia</taxon>
    </lineage>
</organism>
<gene>
    <name evidence="2" type="ORF">A1O1_04731</name>
</gene>
<sequence length="334" mass="37884">MTASQRKRHFEEELMFYSDDSSRDNSSDHQTFSPELRAGAKRWERRQTSARPPSTSLTLTRIMPSSSFELPRRKAATKVKTEEEVKAQACLQERPLSERVKIYVGPKNAVFTVGLQDLDKSPVLKSMVQQDATEGPYIMHPELAKINAEHFQSVFQYLLMDEYVPAIISNPKGPDQLPKQLDALTTAEDYRKEALRAGHVYVIAKALGMTSLQYLILRKITDAQYQPYGIKCQLDLAMIVFSRPEEGELLKRGKIKADADDADRGESEDALEVWLVESLKDKLQPVLIQHAPLFFQVANHGACAKRGFGTRIFRRKVEDWEKLGGDVVAIEDDE</sequence>
<protein>
    <submittedName>
        <fullName evidence="2">Uncharacterized protein</fullName>
    </submittedName>
</protein>
<dbReference type="AlphaFoldDB" id="W9YZT2"/>
<evidence type="ECO:0000313" key="3">
    <source>
        <dbReference type="Proteomes" id="UP000019484"/>
    </source>
</evidence>
<proteinExistence type="predicted"/>
<name>W9YZT2_9EURO</name>
<dbReference type="OrthoDB" id="5315417at2759"/>